<dbReference type="EMBL" id="JAWQEG010002103">
    <property type="protein sequence ID" value="KAK3874423.1"/>
    <property type="molecule type" value="Genomic_DNA"/>
</dbReference>
<dbReference type="PANTHER" id="PTHR24300:SF403">
    <property type="entry name" value="CYTOCHROME P450 306A1"/>
    <property type="match status" value="1"/>
</dbReference>
<dbReference type="GO" id="GO:0008395">
    <property type="term" value="F:steroid hydroxylase activity"/>
    <property type="evidence" value="ECO:0007669"/>
    <property type="project" value="TreeGrafter"/>
</dbReference>
<evidence type="ECO:0008006" key="13">
    <source>
        <dbReference type="Google" id="ProtNLM"/>
    </source>
</evidence>
<protein>
    <recommendedName>
        <fullName evidence="13">Cytochrome P450</fullName>
    </recommendedName>
</protein>
<feature type="signal peptide" evidence="9">
    <location>
        <begin position="1"/>
        <end position="20"/>
    </location>
</feature>
<dbReference type="GO" id="GO:0005506">
    <property type="term" value="F:iron ion binding"/>
    <property type="evidence" value="ECO:0007669"/>
    <property type="project" value="InterPro"/>
</dbReference>
<reference evidence="10" key="1">
    <citation type="submission" date="2023-10" db="EMBL/GenBank/DDBJ databases">
        <title>Genome assemblies of two species of porcelain crab, Petrolisthes cinctipes and Petrolisthes manimaculis (Anomura: Porcellanidae).</title>
        <authorList>
            <person name="Angst P."/>
        </authorList>
    </citation>
    <scope>NUCLEOTIDE SEQUENCE</scope>
    <source>
        <strain evidence="10">PB745_01</strain>
        <tissue evidence="10">Gill</tissue>
    </source>
</reference>
<evidence type="ECO:0000256" key="4">
    <source>
        <dbReference type="ARBA" id="ARBA00023002"/>
    </source>
</evidence>
<dbReference type="Pfam" id="PF00067">
    <property type="entry name" value="p450"/>
    <property type="match status" value="1"/>
</dbReference>
<evidence type="ECO:0000313" key="11">
    <source>
        <dbReference type="EMBL" id="KAK3874423.1"/>
    </source>
</evidence>
<evidence type="ECO:0000256" key="1">
    <source>
        <dbReference type="ARBA" id="ARBA00001971"/>
    </source>
</evidence>
<evidence type="ECO:0000256" key="8">
    <source>
        <dbReference type="RuleBase" id="RU000461"/>
    </source>
</evidence>
<keyword evidence="9" id="KW-0732">Signal</keyword>
<evidence type="ECO:0000313" key="10">
    <source>
        <dbReference type="EMBL" id="KAK3858408.1"/>
    </source>
</evidence>
<feature type="binding site" description="axial binding residue" evidence="7">
    <location>
        <position position="435"/>
    </location>
    <ligand>
        <name>heme</name>
        <dbReference type="ChEBI" id="CHEBI:30413"/>
    </ligand>
    <ligandPart>
        <name>Fe</name>
        <dbReference type="ChEBI" id="CHEBI:18248"/>
    </ligandPart>
</feature>
<evidence type="ECO:0000256" key="2">
    <source>
        <dbReference type="ARBA" id="ARBA00010617"/>
    </source>
</evidence>
<evidence type="ECO:0000313" key="12">
    <source>
        <dbReference type="Proteomes" id="UP001286313"/>
    </source>
</evidence>
<dbReference type="Proteomes" id="UP001286313">
    <property type="component" value="Unassembled WGS sequence"/>
</dbReference>
<dbReference type="FunFam" id="1.10.630.10:FF:000036">
    <property type="entry name" value="CYtochrome P450 family"/>
    <property type="match status" value="1"/>
</dbReference>
<dbReference type="InterPro" id="IPR002401">
    <property type="entry name" value="Cyt_P450_E_grp-I"/>
</dbReference>
<keyword evidence="5 7" id="KW-0408">Iron</keyword>
<keyword evidence="6 8" id="KW-0503">Monooxygenase</keyword>
<keyword evidence="7 8" id="KW-0349">Heme</keyword>
<dbReference type="AlphaFoldDB" id="A0AAE1BXV8"/>
<dbReference type="PRINTS" id="PR00463">
    <property type="entry name" value="EP450I"/>
</dbReference>
<feature type="chain" id="PRO_5042442768" description="Cytochrome P450" evidence="9">
    <location>
        <begin position="21"/>
        <end position="492"/>
    </location>
</feature>
<evidence type="ECO:0000256" key="5">
    <source>
        <dbReference type="ARBA" id="ARBA00023004"/>
    </source>
</evidence>
<dbReference type="InterPro" id="IPR001128">
    <property type="entry name" value="Cyt_P450"/>
</dbReference>
<sequence>MWVEALLLVLLFLLLKKVLRKPDGLPPGRWGLPLVGYIPLFDKRPMLEQLQDLRKQYGDVYTWRVGTQLMIFIHDYKLIKEAYSKSEVTERPKWWFYNVGQNPGLGISGSNGERWHNNRRFTLRQLRDLGMGKSRLVAAVHRQASMLVEEIKKQSGQPAPIPHALNVAIINVIWQMVAGIQFEVADPEMKKFQDMMLDFFSVTDRLLIPDLMPWLLQIMPKTLSDRIFKMDHAMGMIDKFFNYFKAVMDEHRATLDRDNPRDLIDSYLMDMDDNQDDPESMLHEKDLSFIIFDLFFAGSQTTADTLKFTFYYLANNPRVQSKLQAELDETLGGALATLEDRARLPYTEAVIQEAMRMSTLTPIGLHHIATQDLQLGGYHIPKGTVFNTMAISVHYDPNVWEDPHQFLPERWLDDKGHFAFKREGFMAFSIGKRQCVGEALARMELLIVLAAVMANFTITPPPGKTIDSSPDPASELFHLSRQQDIVFTHRKQ</sequence>
<dbReference type="GO" id="GO:0006805">
    <property type="term" value="P:xenobiotic metabolic process"/>
    <property type="evidence" value="ECO:0007669"/>
    <property type="project" value="TreeGrafter"/>
</dbReference>
<dbReference type="GO" id="GO:0016712">
    <property type="term" value="F:oxidoreductase activity, acting on paired donors, with incorporation or reduction of molecular oxygen, reduced flavin or flavoprotein as one donor, and incorporation of one atom of oxygen"/>
    <property type="evidence" value="ECO:0007669"/>
    <property type="project" value="TreeGrafter"/>
</dbReference>
<evidence type="ECO:0000256" key="7">
    <source>
        <dbReference type="PIRSR" id="PIRSR602401-1"/>
    </source>
</evidence>
<accession>A0AAE1BXV8</accession>
<dbReference type="InterPro" id="IPR017972">
    <property type="entry name" value="Cyt_P450_CS"/>
</dbReference>
<dbReference type="Gene3D" id="1.10.630.10">
    <property type="entry name" value="Cytochrome P450"/>
    <property type="match status" value="1"/>
</dbReference>
<dbReference type="PRINTS" id="PR00385">
    <property type="entry name" value="P450"/>
</dbReference>
<evidence type="ECO:0000256" key="6">
    <source>
        <dbReference type="ARBA" id="ARBA00023033"/>
    </source>
</evidence>
<keyword evidence="4 8" id="KW-0560">Oxidoreductase</keyword>
<organism evidence="10 12">
    <name type="scientific">Petrolisthes cinctipes</name>
    <name type="common">Flat porcelain crab</name>
    <dbReference type="NCBI Taxonomy" id="88211"/>
    <lineage>
        <taxon>Eukaryota</taxon>
        <taxon>Metazoa</taxon>
        <taxon>Ecdysozoa</taxon>
        <taxon>Arthropoda</taxon>
        <taxon>Crustacea</taxon>
        <taxon>Multicrustacea</taxon>
        <taxon>Malacostraca</taxon>
        <taxon>Eumalacostraca</taxon>
        <taxon>Eucarida</taxon>
        <taxon>Decapoda</taxon>
        <taxon>Pleocyemata</taxon>
        <taxon>Anomura</taxon>
        <taxon>Galatheoidea</taxon>
        <taxon>Porcellanidae</taxon>
        <taxon>Petrolisthes</taxon>
    </lineage>
</organism>
<dbReference type="InterPro" id="IPR036396">
    <property type="entry name" value="Cyt_P450_sf"/>
</dbReference>
<dbReference type="GO" id="GO:0020037">
    <property type="term" value="F:heme binding"/>
    <property type="evidence" value="ECO:0007669"/>
    <property type="project" value="InterPro"/>
</dbReference>
<keyword evidence="3 7" id="KW-0479">Metal-binding</keyword>
<evidence type="ECO:0000256" key="9">
    <source>
        <dbReference type="SAM" id="SignalP"/>
    </source>
</evidence>
<dbReference type="SUPFAM" id="SSF48264">
    <property type="entry name" value="Cytochrome P450"/>
    <property type="match status" value="1"/>
</dbReference>
<comment type="similarity">
    <text evidence="2 8">Belongs to the cytochrome P450 family.</text>
</comment>
<dbReference type="PROSITE" id="PS00086">
    <property type="entry name" value="CYTOCHROME_P450"/>
    <property type="match status" value="1"/>
</dbReference>
<dbReference type="GO" id="GO:0006082">
    <property type="term" value="P:organic acid metabolic process"/>
    <property type="evidence" value="ECO:0007669"/>
    <property type="project" value="TreeGrafter"/>
</dbReference>
<dbReference type="EMBL" id="JAWQEG010005319">
    <property type="protein sequence ID" value="KAK3858408.1"/>
    <property type="molecule type" value="Genomic_DNA"/>
</dbReference>
<comment type="cofactor">
    <cofactor evidence="1 7">
        <name>heme</name>
        <dbReference type="ChEBI" id="CHEBI:30413"/>
    </cofactor>
</comment>
<proteinExistence type="inferred from homology"/>
<comment type="caution">
    <text evidence="10">The sequence shown here is derived from an EMBL/GenBank/DDBJ whole genome shotgun (WGS) entry which is preliminary data.</text>
</comment>
<gene>
    <name evidence="11" type="ORF">Pcinc_020628</name>
    <name evidence="10" type="ORF">Pcinc_035407</name>
</gene>
<name>A0AAE1BXV8_PETCI</name>
<dbReference type="GO" id="GO:0005737">
    <property type="term" value="C:cytoplasm"/>
    <property type="evidence" value="ECO:0007669"/>
    <property type="project" value="TreeGrafter"/>
</dbReference>
<dbReference type="PANTHER" id="PTHR24300">
    <property type="entry name" value="CYTOCHROME P450 508A4-RELATED"/>
    <property type="match status" value="1"/>
</dbReference>
<keyword evidence="12" id="KW-1185">Reference proteome</keyword>
<dbReference type="InterPro" id="IPR050182">
    <property type="entry name" value="Cytochrome_P450_fam2"/>
</dbReference>
<evidence type="ECO:0000256" key="3">
    <source>
        <dbReference type="ARBA" id="ARBA00022723"/>
    </source>
</evidence>